<dbReference type="GO" id="GO:0005788">
    <property type="term" value="C:endoplasmic reticulum lumen"/>
    <property type="evidence" value="ECO:0007669"/>
    <property type="project" value="UniProtKB-SubCell"/>
</dbReference>
<keyword evidence="16" id="KW-1185">Reference proteome</keyword>
<evidence type="ECO:0000256" key="10">
    <source>
        <dbReference type="ARBA" id="ARBA00037748"/>
    </source>
</evidence>
<organism evidence="15 16">
    <name type="scientific">Anguilla anguilla</name>
    <name type="common">European freshwater eel</name>
    <name type="synonym">Muraena anguilla</name>
    <dbReference type="NCBI Taxonomy" id="7936"/>
    <lineage>
        <taxon>Eukaryota</taxon>
        <taxon>Metazoa</taxon>
        <taxon>Chordata</taxon>
        <taxon>Craniata</taxon>
        <taxon>Vertebrata</taxon>
        <taxon>Euteleostomi</taxon>
        <taxon>Actinopterygii</taxon>
        <taxon>Neopterygii</taxon>
        <taxon>Teleostei</taxon>
        <taxon>Anguilliformes</taxon>
        <taxon>Anguillidae</taxon>
        <taxon>Anguilla</taxon>
    </lineage>
</organism>
<proteinExistence type="inferred from homology"/>
<dbReference type="GO" id="GO:0015031">
    <property type="term" value="P:protein transport"/>
    <property type="evidence" value="ECO:0007669"/>
    <property type="project" value="UniProtKB-KW"/>
</dbReference>
<dbReference type="GO" id="GO:0000774">
    <property type="term" value="F:adenyl-nucleotide exchange factor activity"/>
    <property type="evidence" value="ECO:0007669"/>
    <property type="project" value="TreeGrafter"/>
</dbReference>
<feature type="region of interest" description="Disordered" evidence="12">
    <location>
        <begin position="45"/>
        <end position="66"/>
    </location>
</feature>
<comment type="caution">
    <text evidence="15">The sequence shown here is derived from an EMBL/GenBank/DDBJ whole genome shotgun (WGS) entry which is preliminary data.</text>
</comment>
<name>A0A9D3S6F2_ANGAN</name>
<dbReference type="FunFam" id="1.25.10.10:FF:000148">
    <property type="entry name" value="SIL1 nucleotide exchange factor"/>
    <property type="match status" value="1"/>
</dbReference>
<gene>
    <name evidence="15" type="ORF">ANANG_G00055490</name>
</gene>
<accession>A0A9D3S6F2</accession>
<reference evidence="15" key="1">
    <citation type="submission" date="2021-01" db="EMBL/GenBank/DDBJ databases">
        <title>A chromosome-scale assembly of European eel, Anguilla anguilla.</title>
        <authorList>
            <person name="Henkel C."/>
            <person name="Jong-Raadsen S.A."/>
            <person name="Dufour S."/>
            <person name="Weltzien F.-A."/>
            <person name="Palstra A.P."/>
            <person name="Pelster B."/>
            <person name="Spaink H.P."/>
            <person name="Van Den Thillart G.E."/>
            <person name="Jansen H."/>
            <person name="Zahm M."/>
            <person name="Klopp C."/>
            <person name="Cedric C."/>
            <person name="Louis A."/>
            <person name="Berthelot C."/>
            <person name="Parey E."/>
            <person name="Roest Crollius H."/>
            <person name="Montfort J."/>
            <person name="Robinson-Rechavi M."/>
            <person name="Bucao C."/>
            <person name="Bouchez O."/>
            <person name="Gislard M."/>
            <person name="Lluch J."/>
            <person name="Milhes M."/>
            <person name="Lampietro C."/>
            <person name="Lopez Roques C."/>
            <person name="Donnadieu C."/>
            <person name="Braasch I."/>
            <person name="Desvignes T."/>
            <person name="Postlethwait J."/>
            <person name="Bobe J."/>
            <person name="Guiguen Y."/>
            <person name="Dirks R."/>
        </authorList>
    </citation>
    <scope>NUCLEOTIDE SEQUENCE</scope>
    <source>
        <strain evidence="15">Tag_6206</strain>
        <tissue evidence="15">Liver</tissue>
    </source>
</reference>
<keyword evidence="6" id="KW-0256">Endoplasmic reticulum</keyword>
<feature type="domain" description="Nucleotide exchange factor Fes1" evidence="14">
    <location>
        <begin position="150"/>
        <end position="225"/>
    </location>
</feature>
<feature type="signal peptide" evidence="13">
    <location>
        <begin position="1"/>
        <end position="31"/>
    </location>
</feature>
<feature type="chain" id="PRO_5039104921" description="Nucleotide exchange factor SIL1" evidence="13">
    <location>
        <begin position="32"/>
        <end position="527"/>
    </location>
</feature>
<keyword evidence="9" id="KW-0325">Glycoprotein</keyword>
<keyword evidence="11" id="KW-0175">Coiled coil</keyword>
<evidence type="ECO:0000313" key="15">
    <source>
        <dbReference type="EMBL" id="KAG5851787.1"/>
    </source>
</evidence>
<comment type="similarity">
    <text evidence="2">Belongs to the SIL1 family.</text>
</comment>
<evidence type="ECO:0000256" key="3">
    <source>
        <dbReference type="ARBA" id="ARBA00015352"/>
    </source>
</evidence>
<feature type="coiled-coil region" evidence="11">
    <location>
        <begin position="150"/>
        <end position="177"/>
    </location>
</feature>
<evidence type="ECO:0000256" key="8">
    <source>
        <dbReference type="ARBA" id="ARBA00023010"/>
    </source>
</evidence>
<dbReference type="InterPro" id="IPR016024">
    <property type="entry name" value="ARM-type_fold"/>
</dbReference>
<keyword evidence="5 13" id="KW-0732">Signal</keyword>
<evidence type="ECO:0000256" key="1">
    <source>
        <dbReference type="ARBA" id="ARBA00004319"/>
    </source>
</evidence>
<dbReference type="SUPFAM" id="SSF48371">
    <property type="entry name" value="ARM repeat"/>
    <property type="match status" value="1"/>
</dbReference>
<keyword evidence="4" id="KW-0813">Transport</keyword>
<feature type="compositionally biased region" description="Acidic residues" evidence="12">
    <location>
        <begin position="49"/>
        <end position="65"/>
    </location>
</feature>
<evidence type="ECO:0000256" key="13">
    <source>
        <dbReference type="SAM" id="SignalP"/>
    </source>
</evidence>
<comment type="subcellular location">
    <subcellularLocation>
        <location evidence="1">Endoplasmic reticulum lumen</location>
    </subcellularLocation>
</comment>
<evidence type="ECO:0000256" key="7">
    <source>
        <dbReference type="ARBA" id="ARBA00022927"/>
    </source>
</evidence>
<dbReference type="InterPro" id="IPR050693">
    <property type="entry name" value="Hsp70_NEF-Inhibitors"/>
</dbReference>
<evidence type="ECO:0000256" key="5">
    <source>
        <dbReference type="ARBA" id="ARBA00022729"/>
    </source>
</evidence>
<evidence type="ECO:0000256" key="4">
    <source>
        <dbReference type="ARBA" id="ARBA00022448"/>
    </source>
</evidence>
<evidence type="ECO:0000313" key="16">
    <source>
        <dbReference type="Proteomes" id="UP001044222"/>
    </source>
</evidence>
<evidence type="ECO:0000259" key="14">
    <source>
        <dbReference type="Pfam" id="PF08609"/>
    </source>
</evidence>
<dbReference type="PANTHER" id="PTHR19316:SF35">
    <property type="entry name" value="NUCLEOTIDE EXCHANGE FACTOR SIL1"/>
    <property type="match status" value="1"/>
</dbReference>
<evidence type="ECO:0000256" key="11">
    <source>
        <dbReference type="SAM" id="Coils"/>
    </source>
</evidence>
<evidence type="ECO:0000256" key="6">
    <source>
        <dbReference type="ARBA" id="ARBA00022824"/>
    </source>
</evidence>
<dbReference type="Pfam" id="PF08609">
    <property type="entry name" value="Fes1"/>
    <property type="match status" value="1"/>
</dbReference>
<evidence type="ECO:0000256" key="12">
    <source>
        <dbReference type="SAM" id="MobiDB-lite"/>
    </source>
</evidence>
<dbReference type="InterPro" id="IPR011989">
    <property type="entry name" value="ARM-like"/>
</dbReference>
<dbReference type="InterPro" id="IPR013918">
    <property type="entry name" value="Nucleotide_exch_fac_Fes1"/>
</dbReference>
<sequence>MPVGWRTPRISWSGAGVTLIFWVFSVHFVCASCEKSVSALTVVESTEPSNDDDGEAHVDSEEDPEDLKVFQPTDQWQTLRPGYAVPAGSHVRLNLQTGQREVKLGEEGSLRYWSDGQRRGMVNTETPSFTAQELKKALKQFKEEGAESPKKDKEKEEAELRAQFRSMEELKKDMEKLDMLVETDFQIMSKLISKLNSSSSTPEDRVSALLDLEYLVHQVDNGQDLVSMGGLRLVIDALNSTDLRLQESAAFVLGSAVSSNPRVQVEAMEGGALQKLLTLLATERPMGVKKKLLFAVGSLLRHFPYAQSHFLKMGGVQVLGDLFRASGGGAMRVRVVTLLYDMIVEKELISQAGLVPIPDSHQERLRQYAQISLLPLLAEQGWCSLVPEMLASPEHDWREKALRALLAMMPHCRPQYRQNQALALSLSALQQQYQELALSEQGLGGGGGLLRGDPESAQHRAAESALTLGVFRVRVGGEGGWLEPLCAREGNKGYVAGKVFACLSLGFVLGISTCAGPHRVPVPLYER</sequence>
<protein>
    <recommendedName>
        <fullName evidence="3">Nucleotide exchange factor SIL1</fullName>
    </recommendedName>
</protein>
<dbReference type="EMBL" id="JAFIRN010000003">
    <property type="protein sequence ID" value="KAG5851787.1"/>
    <property type="molecule type" value="Genomic_DNA"/>
</dbReference>
<keyword evidence="8" id="KW-0811">Translocation</keyword>
<dbReference type="PANTHER" id="PTHR19316">
    <property type="entry name" value="PROTEIN FOLDING REGULATOR"/>
    <property type="match status" value="1"/>
</dbReference>
<dbReference type="AlphaFoldDB" id="A0A9D3S6F2"/>
<comment type="function">
    <text evidence="10">Required for protein translocation and folding in the endoplasmic reticulum (ER). Functions as a nucleotide exchange factor for the ER lumenal chaperone HSPA5.</text>
</comment>
<dbReference type="Proteomes" id="UP001044222">
    <property type="component" value="Unassembled WGS sequence"/>
</dbReference>
<keyword evidence="7" id="KW-0653">Protein transport</keyword>
<evidence type="ECO:0000256" key="2">
    <source>
        <dbReference type="ARBA" id="ARBA00010588"/>
    </source>
</evidence>
<dbReference type="Gene3D" id="1.25.10.10">
    <property type="entry name" value="Leucine-rich Repeat Variant"/>
    <property type="match status" value="1"/>
</dbReference>
<evidence type="ECO:0000256" key="9">
    <source>
        <dbReference type="ARBA" id="ARBA00023180"/>
    </source>
</evidence>